<evidence type="ECO:0000259" key="6">
    <source>
        <dbReference type="SMART" id="SM00919"/>
    </source>
</evidence>
<feature type="binding site" evidence="4">
    <location>
        <position position="499"/>
    </location>
    <ligand>
        <name>(S)-malate</name>
        <dbReference type="ChEBI" id="CHEBI:15589"/>
    </ligand>
</feature>
<evidence type="ECO:0008006" key="10">
    <source>
        <dbReference type="Google" id="ProtNLM"/>
    </source>
</evidence>
<feature type="binding site" evidence="4">
    <location>
        <position position="240"/>
    </location>
    <ligand>
        <name>(S)-malate</name>
        <dbReference type="ChEBI" id="CHEBI:15589"/>
    </ligand>
</feature>
<evidence type="ECO:0000313" key="8">
    <source>
        <dbReference type="EMBL" id="GIL86671.1"/>
    </source>
</evidence>
<name>A0A8J4FW53_9CHLO</name>
<dbReference type="InterPro" id="IPR046346">
    <property type="entry name" value="Aminoacid_DH-like_N_sf"/>
</dbReference>
<feature type="binding site" evidence="5">
    <location>
        <position position="330"/>
    </location>
    <ligand>
        <name>a divalent metal cation</name>
        <dbReference type="ChEBI" id="CHEBI:60240"/>
    </ligand>
</feature>
<dbReference type="InterPro" id="IPR036291">
    <property type="entry name" value="NAD(P)-bd_dom_sf"/>
</dbReference>
<dbReference type="OrthoDB" id="5365701at2759"/>
<feature type="active site" description="Proton acceptor" evidence="3">
    <location>
        <position position="258"/>
    </location>
</feature>
<dbReference type="PIRSF" id="PIRSF000106">
    <property type="entry name" value="ME"/>
    <property type="match status" value="1"/>
</dbReference>
<evidence type="ECO:0000256" key="2">
    <source>
        <dbReference type="ARBA" id="ARBA00023002"/>
    </source>
</evidence>
<dbReference type="GO" id="GO:0051287">
    <property type="term" value="F:NAD binding"/>
    <property type="evidence" value="ECO:0007669"/>
    <property type="project" value="InterPro"/>
</dbReference>
<evidence type="ECO:0000256" key="3">
    <source>
        <dbReference type="PIRSR" id="PIRSR000106-1"/>
    </source>
</evidence>
<dbReference type="GO" id="GO:0046872">
    <property type="term" value="F:metal ion binding"/>
    <property type="evidence" value="ECO:0007669"/>
    <property type="project" value="UniProtKB-KW"/>
</dbReference>
<dbReference type="AlphaFoldDB" id="A0A8J4FW53"/>
<comment type="cofactor">
    <cofactor evidence="5">
        <name>Mg(2+)</name>
        <dbReference type="ChEBI" id="CHEBI:18420"/>
    </cofactor>
    <cofactor evidence="5">
        <name>Mn(2+)</name>
        <dbReference type="ChEBI" id="CHEBI:29035"/>
    </cofactor>
    <text evidence="5">Divalent metal cations. Prefers magnesium or manganese.</text>
</comment>
<dbReference type="PANTHER" id="PTHR23406">
    <property type="entry name" value="MALIC ENZYME-RELATED"/>
    <property type="match status" value="1"/>
</dbReference>
<dbReference type="InterPro" id="IPR012301">
    <property type="entry name" value="Malic_N_dom"/>
</dbReference>
<dbReference type="SUPFAM" id="SSF51735">
    <property type="entry name" value="NAD(P)-binding Rossmann-fold domains"/>
    <property type="match status" value="1"/>
</dbReference>
<evidence type="ECO:0000313" key="9">
    <source>
        <dbReference type="Proteomes" id="UP000747110"/>
    </source>
</evidence>
<feature type="active site" description="Proton donor" evidence="3">
    <location>
        <position position="187"/>
    </location>
</feature>
<feature type="binding site" evidence="4">
    <location>
        <position position="545"/>
    </location>
    <ligand>
        <name>(S)-malate</name>
        <dbReference type="ChEBI" id="CHEBI:15589"/>
    </ligand>
</feature>
<accession>A0A8J4FW53</accession>
<reference evidence="8" key="1">
    <citation type="journal article" date="2021" name="Proc. Natl. Acad. Sci. U.S.A.">
        <title>Three genomes in the algal genus Volvox reveal the fate of a haploid sex-determining region after a transition to homothallism.</title>
        <authorList>
            <person name="Yamamoto K."/>
            <person name="Hamaji T."/>
            <person name="Kawai-Toyooka H."/>
            <person name="Matsuzaki R."/>
            <person name="Takahashi F."/>
            <person name="Nishimura Y."/>
            <person name="Kawachi M."/>
            <person name="Noguchi H."/>
            <person name="Minakuchi Y."/>
            <person name="Umen J.G."/>
            <person name="Toyoda A."/>
            <person name="Nozaki H."/>
        </authorList>
    </citation>
    <scope>NUCLEOTIDE SEQUENCE</scope>
    <source>
        <strain evidence="8">NIES-3786</strain>
    </source>
</reference>
<keyword evidence="9" id="KW-1185">Reference proteome</keyword>
<keyword evidence="5" id="KW-0479">Metal-binding</keyword>
<dbReference type="Pfam" id="PF03949">
    <property type="entry name" value="Malic_M"/>
    <property type="match status" value="1"/>
</dbReference>
<dbReference type="Gene3D" id="3.40.50.10380">
    <property type="entry name" value="Malic enzyme, N-terminal domain"/>
    <property type="match status" value="1"/>
</dbReference>
<sequence>MQYLIQRNRETACRVRGLRDTFCLAARGPRAALQAQQPEYHHPDRLFAYTLNLVRGVGSRDTSEQELPAYAAPLQRPCIAVRKTGYDLLHDPWSNKGMSFPPEERERLRLRGLLPPGHLDMDLQKQRLMEEYLRPLAMVPPEDSRLGGVTSEMARRWALLQALQDRNETLFYSILTQHFVEMAPIIYTPTVGWVCANYHKLYRRPRGMYFSSEDRGNMAAMAYNWPQDDVHAIVVTDGSRILGLGDLGVNGLGIPIGKLDLYCAAGGFSPSHVLPVVVDVGTDNEALRQDPLYAGLRSSRLTGPDYYRVMDEFVAAVMSRWPRAVLQFEDFSSQHAASLLERYRHHHCVFNDDIQGTAATALAGLYGALRVMGKPYSELAEQRVVVVGAGSAGMGVVQLVAAAMEKHGLSPSEAASRFWMLDRKGLITTRRPGLQPHVRGFARVEQSEDGQSLLEVVERVHPTMLVGLSGAGGIFTEQVVRTLDRHCSHQRPVIFPMSNPTASMECTAEQALTWTEGRAIFAGGSPQPPVRLPGGGEPRPVAQANNMYLFPGIALGAFIGRTGIINEDMLMTVAEALPNMISEEGLRQGLVYPRLEDIRAISARIALELCVTAHRSGHLNGPAREALAADGGGVGGFSSSRGVGEGEKSLLNFIVRSMFWPEYKSLVLLPRGVGE</sequence>
<keyword evidence="2" id="KW-0560">Oxidoreductase</keyword>
<dbReference type="SMART" id="SM00919">
    <property type="entry name" value="Malic_M"/>
    <property type="match status" value="1"/>
</dbReference>
<evidence type="ECO:0000256" key="4">
    <source>
        <dbReference type="PIRSR" id="PIRSR000106-2"/>
    </source>
</evidence>
<dbReference type="InterPro" id="IPR001891">
    <property type="entry name" value="Malic_OxRdtase"/>
</dbReference>
<dbReference type="InterPro" id="IPR037062">
    <property type="entry name" value="Malic_N_dom_sf"/>
</dbReference>
<comment type="similarity">
    <text evidence="1">Belongs to the malic enzymes family.</text>
</comment>
<organism evidence="8 9">
    <name type="scientific">Volvox reticuliferus</name>
    <dbReference type="NCBI Taxonomy" id="1737510"/>
    <lineage>
        <taxon>Eukaryota</taxon>
        <taxon>Viridiplantae</taxon>
        <taxon>Chlorophyta</taxon>
        <taxon>core chlorophytes</taxon>
        <taxon>Chlorophyceae</taxon>
        <taxon>CS clade</taxon>
        <taxon>Chlamydomonadales</taxon>
        <taxon>Volvocaceae</taxon>
        <taxon>Volvox</taxon>
    </lineage>
</organism>
<dbReference type="GO" id="GO:0004471">
    <property type="term" value="F:malate dehydrogenase (decarboxylating) (NAD+) activity"/>
    <property type="evidence" value="ECO:0007669"/>
    <property type="project" value="TreeGrafter"/>
</dbReference>
<dbReference type="InterPro" id="IPR012302">
    <property type="entry name" value="Malic_NAD-bd"/>
</dbReference>
<dbReference type="Proteomes" id="UP000747110">
    <property type="component" value="Unassembled WGS sequence"/>
</dbReference>
<dbReference type="NCBIfam" id="NF010052">
    <property type="entry name" value="PRK13529.1"/>
    <property type="match status" value="1"/>
</dbReference>
<protein>
    <recommendedName>
        <fullName evidence="10">Malic enzyme</fullName>
    </recommendedName>
</protein>
<dbReference type="SMART" id="SM01274">
    <property type="entry name" value="malic"/>
    <property type="match status" value="1"/>
</dbReference>
<dbReference type="SUPFAM" id="SSF53223">
    <property type="entry name" value="Aminoacid dehydrogenase-like, N-terminal domain"/>
    <property type="match status" value="1"/>
</dbReference>
<feature type="domain" description="Malic enzyme NAD-binding" evidence="6">
    <location>
        <begin position="354"/>
        <end position="614"/>
    </location>
</feature>
<dbReference type="Gene3D" id="3.40.50.720">
    <property type="entry name" value="NAD(P)-binding Rossmann-like Domain"/>
    <property type="match status" value="1"/>
</dbReference>
<dbReference type="GO" id="GO:0006108">
    <property type="term" value="P:malate metabolic process"/>
    <property type="evidence" value="ECO:0007669"/>
    <property type="project" value="TreeGrafter"/>
</dbReference>
<feature type="binding site" evidence="5">
    <location>
        <position position="329"/>
    </location>
    <ligand>
        <name>a divalent metal cation</name>
        <dbReference type="ChEBI" id="CHEBI:60240"/>
    </ligand>
</feature>
<feature type="domain" description="Malic enzyme N-terminal" evidence="7">
    <location>
        <begin position="164"/>
        <end position="344"/>
    </location>
</feature>
<gene>
    <name evidence="8" type="ORF">Vretifemale_14929</name>
</gene>
<feature type="binding site" evidence="5">
    <location>
        <position position="353"/>
    </location>
    <ligand>
        <name>a divalent metal cation</name>
        <dbReference type="ChEBI" id="CHEBI:60240"/>
    </ligand>
</feature>
<dbReference type="PANTHER" id="PTHR23406:SF32">
    <property type="entry name" value="NADP-DEPENDENT MALIC ENZYME"/>
    <property type="match status" value="1"/>
</dbReference>
<dbReference type="PRINTS" id="PR00072">
    <property type="entry name" value="MALOXRDTASE"/>
</dbReference>
<comment type="caution">
    <text evidence="8">The sequence shown here is derived from an EMBL/GenBank/DDBJ whole genome shotgun (WGS) entry which is preliminary data.</text>
</comment>
<dbReference type="GO" id="GO:0005739">
    <property type="term" value="C:mitochondrion"/>
    <property type="evidence" value="ECO:0007669"/>
    <property type="project" value="TreeGrafter"/>
</dbReference>
<evidence type="ECO:0000259" key="7">
    <source>
        <dbReference type="SMART" id="SM01274"/>
    </source>
</evidence>
<evidence type="ECO:0000256" key="5">
    <source>
        <dbReference type="PIRSR" id="PIRSR000106-3"/>
    </source>
</evidence>
<evidence type="ECO:0000256" key="1">
    <source>
        <dbReference type="ARBA" id="ARBA00008785"/>
    </source>
</evidence>
<dbReference type="EMBL" id="BNCP01000036">
    <property type="protein sequence ID" value="GIL86671.1"/>
    <property type="molecule type" value="Genomic_DNA"/>
</dbReference>
<proteinExistence type="inferred from homology"/>
<dbReference type="Pfam" id="PF00390">
    <property type="entry name" value="malic"/>
    <property type="match status" value="1"/>
</dbReference>